<feature type="transmembrane region" description="Helical" evidence="1">
    <location>
        <begin position="110"/>
        <end position="131"/>
    </location>
</feature>
<proteinExistence type="predicted"/>
<name>A0A3N4LEP8_9PEZI</name>
<feature type="transmembrane region" description="Helical" evidence="1">
    <location>
        <begin position="85"/>
        <end position="104"/>
    </location>
</feature>
<gene>
    <name evidence="2" type="ORF">L211DRAFT_571705</name>
</gene>
<keyword evidence="1" id="KW-1133">Transmembrane helix</keyword>
<sequence>MQGRWGGFSMNNFMEFTRNEIFCFWFAVTLLLKYCFCFAILNFTMYGKIDLHCFVVSAEKEWFFFFFLFFLVFVWKMAMEYYSFFFYLSFCGSRFLLTLTLPPLHPSRSAPLNDAVFMSIISTYVWVRFFWDG</sequence>
<accession>A0A3N4LEP8</accession>
<feature type="transmembrane region" description="Helical" evidence="1">
    <location>
        <begin position="21"/>
        <end position="42"/>
    </location>
</feature>
<feature type="transmembrane region" description="Helical" evidence="1">
    <location>
        <begin position="62"/>
        <end position="78"/>
    </location>
</feature>
<keyword evidence="1" id="KW-0812">Transmembrane</keyword>
<keyword evidence="1" id="KW-0472">Membrane</keyword>
<dbReference type="AlphaFoldDB" id="A0A3N4LEP8"/>
<keyword evidence="3" id="KW-1185">Reference proteome</keyword>
<dbReference type="EMBL" id="ML121576">
    <property type="protein sequence ID" value="RPB20168.1"/>
    <property type="molecule type" value="Genomic_DNA"/>
</dbReference>
<organism evidence="2 3">
    <name type="scientific">Terfezia boudieri ATCC MYA-4762</name>
    <dbReference type="NCBI Taxonomy" id="1051890"/>
    <lineage>
        <taxon>Eukaryota</taxon>
        <taxon>Fungi</taxon>
        <taxon>Dikarya</taxon>
        <taxon>Ascomycota</taxon>
        <taxon>Pezizomycotina</taxon>
        <taxon>Pezizomycetes</taxon>
        <taxon>Pezizales</taxon>
        <taxon>Pezizaceae</taxon>
        <taxon>Terfezia</taxon>
    </lineage>
</organism>
<evidence type="ECO:0000313" key="2">
    <source>
        <dbReference type="EMBL" id="RPB20168.1"/>
    </source>
</evidence>
<dbReference type="Proteomes" id="UP000267821">
    <property type="component" value="Unassembled WGS sequence"/>
</dbReference>
<evidence type="ECO:0000256" key="1">
    <source>
        <dbReference type="SAM" id="Phobius"/>
    </source>
</evidence>
<protein>
    <submittedName>
        <fullName evidence="2">Uncharacterized protein</fullName>
    </submittedName>
</protein>
<dbReference type="InParanoid" id="A0A3N4LEP8"/>
<evidence type="ECO:0000313" key="3">
    <source>
        <dbReference type="Proteomes" id="UP000267821"/>
    </source>
</evidence>
<reference evidence="2 3" key="1">
    <citation type="journal article" date="2018" name="Nat. Ecol. Evol.">
        <title>Pezizomycetes genomes reveal the molecular basis of ectomycorrhizal truffle lifestyle.</title>
        <authorList>
            <person name="Murat C."/>
            <person name="Payen T."/>
            <person name="Noel B."/>
            <person name="Kuo A."/>
            <person name="Morin E."/>
            <person name="Chen J."/>
            <person name="Kohler A."/>
            <person name="Krizsan K."/>
            <person name="Balestrini R."/>
            <person name="Da Silva C."/>
            <person name="Montanini B."/>
            <person name="Hainaut M."/>
            <person name="Levati E."/>
            <person name="Barry K.W."/>
            <person name="Belfiori B."/>
            <person name="Cichocki N."/>
            <person name="Clum A."/>
            <person name="Dockter R.B."/>
            <person name="Fauchery L."/>
            <person name="Guy J."/>
            <person name="Iotti M."/>
            <person name="Le Tacon F."/>
            <person name="Lindquist E.A."/>
            <person name="Lipzen A."/>
            <person name="Malagnac F."/>
            <person name="Mello A."/>
            <person name="Molinier V."/>
            <person name="Miyauchi S."/>
            <person name="Poulain J."/>
            <person name="Riccioni C."/>
            <person name="Rubini A."/>
            <person name="Sitrit Y."/>
            <person name="Splivallo R."/>
            <person name="Traeger S."/>
            <person name="Wang M."/>
            <person name="Zifcakova L."/>
            <person name="Wipf D."/>
            <person name="Zambonelli A."/>
            <person name="Paolocci F."/>
            <person name="Nowrousian M."/>
            <person name="Ottonello S."/>
            <person name="Baldrian P."/>
            <person name="Spatafora J.W."/>
            <person name="Henrissat B."/>
            <person name="Nagy L.G."/>
            <person name="Aury J.M."/>
            <person name="Wincker P."/>
            <person name="Grigoriev I.V."/>
            <person name="Bonfante P."/>
            <person name="Martin F.M."/>
        </authorList>
    </citation>
    <scope>NUCLEOTIDE SEQUENCE [LARGE SCALE GENOMIC DNA]</scope>
    <source>
        <strain evidence="2 3">ATCC MYA-4762</strain>
    </source>
</reference>